<evidence type="ECO:0000256" key="3">
    <source>
        <dbReference type="ARBA" id="ARBA00022806"/>
    </source>
</evidence>
<dbReference type="InterPro" id="IPR027417">
    <property type="entry name" value="P-loop_NTPase"/>
</dbReference>
<keyword evidence="3" id="KW-0347">Helicase</keyword>
<keyword evidence="2" id="KW-0378">Hydrolase</keyword>
<dbReference type="NCBIfam" id="NF038317">
    <property type="entry name" value="DISARM_DrmD"/>
    <property type="match status" value="1"/>
</dbReference>
<dbReference type="Gene3D" id="3.40.50.10810">
    <property type="entry name" value="Tandem AAA-ATPase domain"/>
    <property type="match status" value="1"/>
</dbReference>
<dbReference type="InterPro" id="IPR014001">
    <property type="entry name" value="Helicase_ATP-bd"/>
</dbReference>
<evidence type="ECO:0000313" key="8">
    <source>
        <dbReference type="EMBL" id="MBP1468452.1"/>
    </source>
</evidence>
<dbReference type="Pfam" id="PF00176">
    <property type="entry name" value="SNF2-rel_dom"/>
    <property type="match status" value="1"/>
</dbReference>
<gene>
    <name evidence="8" type="primary">drmD</name>
    <name evidence="8" type="ORF">EYB53_022255</name>
</gene>
<feature type="domain" description="Helicase ATP-binding" evidence="6">
    <location>
        <begin position="133"/>
        <end position="320"/>
    </location>
</feature>
<dbReference type="PANTHER" id="PTHR45766:SF6">
    <property type="entry name" value="SWI_SNF-RELATED MATRIX-ASSOCIATED ACTIN-DEPENDENT REGULATOR OF CHROMATIN SUBFAMILY A-LIKE PROTEIN 1"/>
    <property type="match status" value="1"/>
</dbReference>
<dbReference type="SUPFAM" id="SSF52540">
    <property type="entry name" value="P-loop containing nucleoside triphosphate hydrolases"/>
    <property type="match status" value="2"/>
</dbReference>
<evidence type="ECO:0000259" key="6">
    <source>
        <dbReference type="PROSITE" id="PS51192"/>
    </source>
</evidence>
<evidence type="ECO:0000256" key="4">
    <source>
        <dbReference type="ARBA" id="ARBA00022840"/>
    </source>
</evidence>
<dbReference type="SMART" id="SM00490">
    <property type="entry name" value="HELICc"/>
    <property type="match status" value="1"/>
</dbReference>
<feature type="coiled-coil region" evidence="5">
    <location>
        <begin position="718"/>
        <end position="746"/>
    </location>
</feature>
<organism evidence="8 9">
    <name type="scientific">Candidatus Chloroploca mongolica</name>
    <dbReference type="NCBI Taxonomy" id="2528176"/>
    <lineage>
        <taxon>Bacteria</taxon>
        <taxon>Bacillati</taxon>
        <taxon>Chloroflexota</taxon>
        <taxon>Chloroflexia</taxon>
        <taxon>Chloroflexales</taxon>
        <taxon>Chloroflexineae</taxon>
        <taxon>Oscillochloridaceae</taxon>
        <taxon>Candidatus Chloroploca</taxon>
    </lineage>
</organism>
<dbReference type="InterPro" id="IPR000330">
    <property type="entry name" value="SNF2_N"/>
</dbReference>
<sequence length="1052" mass="118266">MPTVLATALPEQGQLVEVRQRRYVVTEVRQSTLPPDPLAAYDPTPQHRVTLASVEDDALGEELQVIWEIEPGTQAVEGAALPQPRGFDDPQRFDAFLDAVRWGAIASADLRALQAPFRSGITIEDYQLDPVVRAIQMPRANLLIADDVGLGKTIEAGLVVQELILRHRARAVLIVCPAALQIQWRDQMRDKFGLEFRIVDTELMRVLRRERGLHVNPWTHFPRLITSIDFLKRERPIRLFREVLPGPDEPAYPRRFDMLIVDEAHNVAPSGRGKYATDSLRTLAIRTIAPHFEHRLFLSATPHNGYPESFTALLELLDPQRFARGVAPERTSLLAVMVRRMKSELPPRWDGSPRFPARTLEAIEVAYTPEELRVHQVLRQYTQSRLKGASDQTEQVASEFVFKLLKKRLFSSPEAFARTLAQHTRSLETARKRGASPTRTPVGILRAQLEQADEEFGDDEAADTALDDTLDTATRLFRELTPEERTLLDELRAWAEAARGRPDQKTRELIGWLKAQLLTPDGQWTTTRVIIFTEYRDTQRWLLQMLTSAGLGGGERLMSLYGGMPTDQRERIKAAFQASPEVAPVRILLATDAASEGIDLQNHCSRLIHVEIPWNPNRMEQRNGRIDRHGQRAAQVQIFHFVSKGWRERQVRDTLAPNELAADLEFLMRAALKVNTIREDLGKVGPVIATQVEEAMLGRRVRLETAAAERDAEPVRRLLKFERQLREQIAKLHEQLQETRRNLKLEPTRVQTVVQIALALAGQPPLRATTINGLAAFQVPSLTGSWATCGAGLAHPHTGVPRPIVFDHTLVDGRDDVVLAHLNHRLVAMALRLLRAEVWAPGGRGKLYRVTARIVPNDALERPALIGHARLLVLGTDHQRLHEELIVAGGQLREGRFARINLTETQRVLAAATDRPVPAAVQERLAAQWPKHQDALLAALEARMRERAASLAKQLAERRDKEVADITAILGELQRAIATELDEPAISQLMLPDFSDTEREQLARNRDSLRARLAQIPGELAGETAAIRARYANPSPRLFPVAVTFLVPERLA</sequence>
<dbReference type="RefSeq" id="WP_135481224.1">
    <property type="nucleotide sequence ID" value="NZ_SIJK02000070.1"/>
</dbReference>
<dbReference type="InterPro" id="IPR057342">
    <property type="entry name" value="DEXDc_RapA"/>
</dbReference>
<dbReference type="CDD" id="cd18011">
    <property type="entry name" value="DEXDc_RapA"/>
    <property type="match status" value="1"/>
</dbReference>
<evidence type="ECO:0000256" key="1">
    <source>
        <dbReference type="ARBA" id="ARBA00022741"/>
    </source>
</evidence>
<dbReference type="Proteomes" id="UP001193081">
    <property type="component" value="Unassembled WGS sequence"/>
</dbReference>
<protein>
    <submittedName>
        <fullName evidence="8">DISARM system SNF2-like helicase DrmD</fullName>
    </submittedName>
</protein>
<dbReference type="Pfam" id="PF00271">
    <property type="entry name" value="Helicase_C"/>
    <property type="match status" value="1"/>
</dbReference>
<dbReference type="CDD" id="cd18793">
    <property type="entry name" value="SF2_C_SNF"/>
    <property type="match status" value="1"/>
</dbReference>
<evidence type="ECO:0000259" key="7">
    <source>
        <dbReference type="PROSITE" id="PS51194"/>
    </source>
</evidence>
<dbReference type="Gene3D" id="3.40.50.300">
    <property type="entry name" value="P-loop containing nucleotide triphosphate hydrolases"/>
    <property type="match status" value="1"/>
</dbReference>
<keyword evidence="1" id="KW-0547">Nucleotide-binding</keyword>
<dbReference type="PANTHER" id="PTHR45766">
    <property type="entry name" value="DNA ANNEALING HELICASE AND ENDONUCLEASE ZRANB3 FAMILY MEMBER"/>
    <property type="match status" value="1"/>
</dbReference>
<reference evidence="8 9" key="1">
    <citation type="submission" date="2021-03" db="EMBL/GenBank/DDBJ databases">
        <authorList>
            <person name="Grouzdev D.S."/>
        </authorList>
    </citation>
    <scope>NUCLEOTIDE SEQUENCE [LARGE SCALE GENOMIC DNA]</scope>
    <source>
        <strain evidence="8 9">M50-1</strain>
    </source>
</reference>
<accession>A0ABS4DG89</accession>
<dbReference type="EMBL" id="SIJK02000070">
    <property type="protein sequence ID" value="MBP1468452.1"/>
    <property type="molecule type" value="Genomic_DNA"/>
</dbReference>
<dbReference type="SMART" id="SM00487">
    <property type="entry name" value="DEXDc"/>
    <property type="match status" value="1"/>
</dbReference>
<dbReference type="InterPro" id="IPR001650">
    <property type="entry name" value="Helicase_C-like"/>
</dbReference>
<evidence type="ECO:0000256" key="2">
    <source>
        <dbReference type="ARBA" id="ARBA00022801"/>
    </source>
</evidence>
<dbReference type="PROSITE" id="PS51194">
    <property type="entry name" value="HELICASE_CTER"/>
    <property type="match status" value="1"/>
</dbReference>
<dbReference type="InterPro" id="IPR038718">
    <property type="entry name" value="SNF2-like_sf"/>
</dbReference>
<comment type="caution">
    <text evidence="8">The sequence shown here is derived from an EMBL/GenBank/DDBJ whole genome shotgun (WGS) entry which is preliminary data.</text>
</comment>
<dbReference type="InterPro" id="IPR049730">
    <property type="entry name" value="SNF2/RAD54-like_C"/>
</dbReference>
<keyword evidence="5" id="KW-0175">Coiled coil</keyword>
<proteinExistence type="predicted"/>
<name>A0ABS4DG89_9CHLR</name>
<dbReference type="PROSITE" id="PS51192">
    <property type="entry name" value="HELICASE_ATP_BIND_1"/>
    <property type="match status" value="1"/>
</dbReference>
<keyword evidence="9" id="KW-1185">Reference proteome</keyword>
<evidence type="ECO:0000256" key="5">
    <source>
        <dbReference type="SAM" id="Coils"/>
    </source>
</evidence>
<feature type="domain" description="Helicase C-terminal" evidence="7">
    <location>
        <begin position="505"/>
        <end position="685"/>
    </location>
</feature>
<evidence type="ECO:0000313" key="9">
    <source>
        <dbReference type="Proteomes" id="UP001193081"/>
    </source>
</evidence>
<keyword evidence="4" id="KW-0067">ATP-binding</keyword>